<organism evidence="2 3">
    <name type="scientific">Falsibacillus pallidus</name>
    <dbReference type="NCBI Taxonomy" id="493781"/>
    <lineage>
        <taxon>Bacteria</taxon>
        <taxon>Bacillati</taxon>
        <taxon>Bacillota</taxon>
        <taxon>Bacilli</taxon>
        <taxon>Bacillales</taxon>
        <taxon>Bacillaceae</taxon>
        <taxon>Falsibacillus</taxon>
    </lineage>
</organism>
<dbReference type="OrthoDB" id="2428213at2"/>
<keyword evidence="3" id="KW-1185">Reference proteome</keyword>
<reference evidence="2 3" key="1">
    <citation type="submission" date="2018-07" db="EMBL/GenBank/DDBJ databases">
        <title>Genomic Encyclopedia of Type Strains, Phase IV (KMG-IV): sequencing the most valuable type-strain genomes for metagenomic binning, comparative biology and taxonomic classification.</title>
        <authorList>
            <person name="Goeker M."/>
        </authorList>
    </citation>
    <scope>NUCLEOTIDE SEQUENCE [LARGE SCALE GENOMIC DNA]</scope>
    <source>
        <strain evidence="2 3">DSM 25281</strain>
    </source>
</reference>
<accession>A0A370G7R4</accession>
<feature type="transmembrane region" description="Helical" evidence="1">
    <location>
        <begin position="79"/>
        <end position="99"/>
    </location>
</feature>
<dbReference type="EMBL" id="QQAY01000015">
    <property type="protein sequence ID" value="RDI39136.1"/>
    <property type="molecule type" value="Genomic_DNA"/>
</dbReference>
<proteinExistence type="predicted"/>
<name>A0A370G7R4_9BACI</name>
<feature type="transmembrane region" description="Helical" evidence="1">
    <location>
        <begin position="51"/>
        <end position="67"/>
    </location>
</feature>
<sequence>MTFGVKLFLVLLGIFIVMFAINLILRKIFKVEKSNLFSYNHVNGRHKKVDWTIRISVMVLIVIQYAFNAKNDFINTPWYLQTYSLMFVFIVITEVVKAFMEKKYAKNKNQYLVTAYQLLFLCILLGAMFSTHFFGWFDQQMNIPS</sequence>
<dbReference type="RefSeq" id="WP_114746747.1">
    <property type="nucleotide sequence ID" value="NZ_QQAY01000015.1"/>
</dbReference>
<evidence type="ECO:0000313" key="3">
    <source>
        <dbReference type="Proteomes" id="UP000255326"/>
    </source>
</evidence>
<keyword evidence="1" id="KW-1133">Transmembrane helix</keyword>
<dbReference type="Proteomes" id="UP000255326">
    <property type="component" value="Unassembled WGS sequence"/>
</dbReference>
<gene>
    <name evidence="2" type="ORF">DFR59_11543</name>
</gene>
<keyword evidence="1" id="KW-0472">Membrane</keyword>
<evidence type="ECO:0000313" key="2">
    <source>
        <dbReference type="EMBL" id="RDI39136.1"/>
    </source>
</evidence>
<dbReference type="AlphaFoldDB" id="A0A370G7R4"/>
<dbReference type="Pfam" id="PF13789">
    <property type="entry name" value="DUF4181"/>
    <property type="match status" value="1"/>
</dbReference>
<feature type="transmembrane region" description="Helical" evidence="1">
    <location>
        <begin position="111"/>
        <end position="137"/>
    </location>
</feature>
<feature type="transmembrane region" description="Helical" evidence="1">
    <location>
        <begin position="6"/>
        <end position="25"/>
    </location>
</feature>
<dbReference type="InterPro" id="IPR025441">
    <property type="entry name" value="DUF4181"/>
</dbReference>
<comment type="caution">
    <text evidence="2">The sequence shown here is derived from an EMBL/GenBank/DDBJ whole genome shotgun (WGS) entry which is preliminary data.</text>
</comment>
<protein>
    <submittedName>
        <fullName evidence="2">Uncharacterized protein DUF4181</fullName>
    </submittedName>
</protein>
<keyword evidence="1" id="KW-0812">Transmembrane</keyword>
<evidence type="ECO:0000256" key="1">
    <source>
        <dbReference type="SAM" id="Phobius"/>
    </source>
</evidence>